<protein>
    <recommendedName>
        <fullName evidence="4">RRM domain-containing protein</fullName>
    </recommendedName>
</protein>
<dbReference type="Pfam" id="PF00076">
    <property type="entry name" value="RRM_1"/>
    <property type="match status" value="1"/>
</dbReference>
<reference evidence="5 6" key="1">
    <citation type="submission" date="2017-03" db="EMBL/GenBank/DDBJ databases">
        <title>Widespread Adenine N6-methylation of Active Genes in Fungi.</title>
        <authorList>
            <consortium name="DOE Joint Genome Institute"/>
            <person name="Mondo S.J."/>
            <person name="Dannebaum R.O."/>
            <person name="Kuo R.C."/>
            <person name="Louie K.B."/>
            <person name="Bewick A.J."/>
            <person name="Labutti K."/>
            <person name="Haridas S."/>
            <person name="Kuo A."/>
            <person name="Salamov A."/>
            <person name="Ahrendt S.R."/>
            <person name="Lau R."/>
            <person name="Bowen B.P."/>
            <person name="Lipzen A."/>
            <person name="Sullivan W."/>
            <person name="Andreopoulos W.B."/>
            <person name="Clum A."/>
            <person name="Lindquist E."/>
            <person name="Daum C."/>
            <person name="Northen T.R."/>
            <person name="Ramamoorthy G."/>
            <person name="Schmitz R.J."/>
            <person name="Gryganskyi A."/>
            <person name="Culley D."/>
            <person name="Magnuson J."/>
            <person name="James T.Y."/>
            <person name="O'Malley M.A."/>
            <person name="Stajich J.E."/>
            <person name="Spatafora J.W."/>
            <person name="Visel A."/>
            <person name="Grigoriev I.V."/>
        </authorList>
    </citation>
    <scope>NUCLEOTIDE SEQUENCE [LARGE SCALE GENOMIC DNA]</scope>
    <source>
        <strain evidence="5 6">NRRL Y-17943</strain>
    </source>
</reference>
<feature type="region of interest" description="Disordered" evidence="3">
    <location>
        <begin position="139"/>
        <end position="271"/>
    </location>
</feature>
<accession>A0A1Y1URR8</accession>
<comment type="caution">
    <text evidence="5">The sequence shown here is derived from an EMBL/GenBank/DDBJ whole genome shotgun (WGS) entry which is preliminary data.</text>
</comment>
<feature type="compositionally biased region" description="Basic and acidic residues" evidence="3">
    <location>
        <begin position="246"/>
        <end position="271"/>
    </location>
</feature>
<dbReference type="GeneID" id="33556662"/>
<dbReference type="PANTHER" id="PTHR48027">
    <property type="entry name" value="HETEROGENEOUS NUCLEAR RIBONUCLEOPROTEIN 87F-RELATED"/>
    <property type="match status" value="1"/>
</dbReference>
<dbReference type="RefSeq" id="XP_021873979.1">
    <property type="nucleotide sequence ID" value="XM_022014854.1"/>
</dbReference>
<keyword evidence="6" id="KW-1185">Reference proteome</keyword>
<dbReference type="PROSITE" id="PS50102">
    <property type="entry name" value="RRM"/>
    <property type="match status" value="1"/>
</dbReference>
<dbReference type="InterPro" id="IPR035979">
    <property type="entry name" value="RBD_domain_sf"/>
</dbReference>
<dbReference type="EMBL" id="NBSH01000002">
    <property type="protein sequence ID" value="ORX40194.1"/>
    <property type="molecule type" value="Genomic_DNA"/>
</dbReference>
<feature type="compositionally biased region" description="Basic and acidic residues" evidence="3">
    <location>
        <begin position="176"/>
        <end position="232"/>
    </location>
</feature>
<feature type="compositionally biased region" description="Basic and acidic residues" evidence="3">
    <location>
        <begin position="22"/>
        <end position="56"/>
    </location>
</feature>
<dbReference type="Proteomes" id="UP000193218">
    <property type="component" value="Unassembled WGS sequence"/>
</dbReference>
<evidence type="ECO:0000256" key="2">
    <source>
        <dbReference type="PROSITE-ProRule" id="PRU00176"/>
    </source>
</evidence>
<evidence type="ECO:0000256" key="1">
    <source>
        <dbReference type="ARBA" id="ARBA00022884"/>
    </source>
</evidence>
<proteinExistence type="predicted"/>
<dbReference type="OrthoDB" id="6159137at2759"/>
<dbReference type="InterPro" id="IPR052462">
    <property type="entry name" value="SLIRP/GR-RBP-like"/>
</dbReference>
<evidence type="ECO:0000259" key="4">
    <source>
        <dbReference type="PROSITE" id="PS50102"/>
    </source>
</evidence>
<evidence type="ECO:0000313" key="6">
    <source>
        <dbReference type="Proteomes" id="UP000193218"/>
    </source>
</evidence>
<feature type="domain" description="RRM" evidence="4">
    <location>
        <begin position="62"/>
        <end position="140"/>
    </location>
</feature>
<dbReference type="InterPro" id="IPR012677">
    <property type="entry name" value="Nucleotide-bd_a/b_plait_sf"/>
</dbReference>
<organism evidence="5 6">
    <name type="scientific">Kockovaella imperatae</name>
    <dbReference type="NCBI Taxonomy" id="4999"/>
    <lineage>
        <taxon>Eukaryota</taxon>
        <taxon>Fungi</taxon>
        <taxon>Dikarya</taxon>
        <taxon>Basidiomycota</taxon>
        <taxon>Agaricomycotina</taxon>
        <taxon>Tremellomycetes</taxon>
        <taxon>Tremellales</taxon>
        <taxon>Cuniculitremaceae</taxon>
        <taxon>Kockovaella</taxon>
    </lineage>
</organism>
<dbReference type="STRING" id="4999.A0A1Y1URR8"/>
<dbReference type="InParanoid" id="A0A1Y1URR8"/>
<dbReference type="GO" id="GO:0003723">
    <property type="term" value="F:RNA binding"/>
    <property type="evidence" value="ECO:0007669"/>
    <property type="project" value="UniProtKB-UniRule"/>
</dbReference>
<feature type="region of interest" description="Disordered" evidence="3">
    <location>
        <begin position="1"/>
        <end position="70"/>
    </location>
</feature>
<gene>
    <name evidence="5" type="ORF">BD324DRAFT_616733</name>
</gene>
<evidence type="ECO:0000313" key="5">
    <source>
        <dbReference type="EMBL" id="ORX40194.1"/>
    </source>
</evidence>
<name>A0A1Y1URR8_9TREE</name>
<dbReference type="AlphaFoldDB" id="A0A1Y1URR8"/>
<evidence type="ECO:0000256" key="3">
    <source>
        <dbReference type="SAM" id="MobiDB-lite"/>
    </source>
</evidence>
<dbReference type="SMART" id="SM00360">
    <property type="entry name" value="RRM"/>
    <property type="match status" value="1"/>
</dbReference>
<keyword evidence="1 2" id="KW-0694">RNA-binding</keyword>
<dbReference type="Gene3D" id="3.30.70.330">
    <property type="match status" value="1"/>
</dbReference>
<dbReference type="InterPro" id="IPR000504">
    <property type="entry name" value="RRM_dom"/>
</dbReference>
<dbReference type="SUPFAM" id="SSF54928">
    <property type="entry name" value="RNA-binding domain, RBD"/>
    <property type="match status" value="1"/>
</dbReference>
<sequence>MSDPNDAWRTDAPSGGDGYGSPRREDTNGRSPRRDRDRSRSPARNGDAERPTRESDAANTGSNLHVSGLSRSVDVPMLESLFSKHGKVESASVMLDPHTQESRGFGFVKMTTAEEAEAAIAALNGMNFEGKSLTIAHARRGRARTPTPGRYHGVKVDIGPRGGYGYQDRPYQPRSYDSRYADRGPPPRDYYDRRDYDRRDYGGRRDDYYDRPRGDYGRRDDYDRRDRYDDYSRGPPPRAGGGDPYYRSERPDARRDDRVPPRGGYDERPRY</sequence>